<dbReference type="RefSeq" id="WP_172209798.1">
    <property type="nucleotide sequence ID" value="NZ_BLLI01000083.1"/>
</dbReference>
<accession>A0A6A0BD77</accession>
<keyword evidence="1" id="KW-1133">Transmembrane helix</keyword>
<dbReference type="Proteomes" id="UP000480303">
    <property type="component" value="Unassembled WGS sequence"/>
</dbReference>
<feature type="transmembrane region" description="Helical" evidence="1">
    <location>
        <begin position="121"/>
        <end position="138"/>
    </location>
</feature>
<keyword evidence="1" id="KW-0812">Transmembrane</keyword>
<keyword evidence="3" id="KW-1185">Reference proteome</keyword>
<sequence length="198" mass="23160">MKNLALTFGSFSLIWLYVVIVSIIQIIFKVIELLKEKNFNYYELLSYPYIITVAIVVLLNIIAFNTVKKFVKYKVDSSRNTGLKTFSDIKQDRKLGLDFIVAHLFPLMDLNLFGVIDFKEFSSKIILILILLVFVTYSRSYSFNPYLYLLGYRIYKSENVDSVLLMKKGDYGGEKNYQENLKFEEIDNTNIYLLKSKI</sequence>
<evidence type="ECO:0000256" key="1">
    <source>
        <dbReference type="SAM" id="Phobius"/>
    </source>
</evidence>
<dbReference type="EMBL" id="BLLI01000083">
    <property type="protein sequence ID" value="GFH43362.1"/>
    <property type="molecule type" value="Genomic_DNA"/>
</dbReference>
<reference evidence="2 3" key="1">
    <citation type="submission" date="2020-02" db="EMBL/GenBank/DDBJ databases">
        <title>Draft genome sequence of Lactococcus sp. Hs30E4-3.</title>
        <authorList>
            <person name="Noda S."/>
            <person name="Yuki M."/>
            <person name="Ohkuma M."/>
        </authorList>
    </citation>
    <scope>NUCLEOTIDE SEQUENCE [LARGE SCALE GENOMIC DNA]</scope>
    <source>
        <strain evidence="2 3">Hs30E4-3</strain>
    </source>
</reference>
<dbReference type="AlphaFoldDB" id="A0A6A0BD77"/>
<feature type="transmembrane region" description="Helical" evidence="1">
    <location>
        <begin position="47"/>
        <end position="67"/>
    </location>
</feature>
<evidence type="ECO:0000313" key="2">
    <source>
        <dbReference type="EMBL" id="GFH43362.1"/>
    </source>
</evidence>
<gene>
    <name evidence="2" type="ORF">Hs30E_19130</name>
</gene>
<feature type="transmembrane region" description="Helical" evidence="1">
    <location>
        <begin position="95"/>
        <end position="115"/>
    </location>
</feature>
<organism evidence="2 3">
    <name type="scientific">Pseudolactococcus hodotermopsidis</name>
    <dbReference type="NCBI Taxonomy" id="2709157"/>
    <lineage>
        <taxon>Bacteria</taxon>
        <taxon>Bacillati</taxon>
        <taxon>Bacillota</taxon>
        <taxon>Bacilli</taxon>
        <taxon>Lactobacillales</taxon>
        <taxon>Streptococcaceae</taxon>
        <taxon>Pseudolactococcus</taxon>
    </lineage>
</organism>
<proteinExistence type="predicted"/>
<keyword evidence="1" id="KW-0472">Membrane</keyword>
<feature type="transmembrane region" description="Helical" evidence="1">
    <location>
        <begin position="7"/>
        <end position="27"/>
    </location>
</feature>
<name>A0A6A0BD77_9LACT</name>
<comment type="caution">
    <text evidence="2">The sequence shown here is derived from an EMBL/GenBank/DDBJ whole genome shotgun (WGS) entry which is preliminary data.</text>
</comment>
<evidence type="ECO:0000313" key="3">
    <source>
        <dbReference type="Proteomes" id="UP000480303"/>
    </source>
</evidence>
<protein>
    <submittedName>
        <fullName evidence="2">Uncharacterized protein</fullName>
    </submittedName>
</protein>